<accession>A0ABW4Y6V5</accession>
<keyword evidence="3" id="KW-1185">Reference proteome</keyword>
<comment type="caution">
    <text evidence="2">The sequence shown here is derived from an EMBL/GenBank/DDBJ whole genome shotgun (WGS) entry which is preliminary data.</text>
</comment>
<dbReference type="Proteomes" id="UP001597337">
    <property type="component" value="Unassembled WGS sequence"/>
</dbReference>
<dbReference type="InterPro" id="IPR020945">
    <property type="entry name" value="DMSO/NO3_reduct_chaperone"/>
</dbReference>
<evidence type="ECO:0000313" key="3">
    <source>
        <dbReference type="Proteomes" id="UP001597337"/>
    </source>
</evidence>
<evidence type="ECO:0000313" key="2">
    <source>
        <dbReference type="EMBL" id="MFD2110678.1"/>
    </source>
</evidence>
<proteinExistence type="predicted"/>
<dbReference type="EMBL" id="JBHUHX010000004">
    <property type="protein sequence ID" value="MFD2110678.1"/>
    <property type="molecule type" value="Genomic_DNA"/>
</dbReference>
<name>A0ABW4Y6V5_9GAMM</name>
<keyword evidence="1" id="KW-0143">Chaperone</keyword>
<dbReference type="PANTHER" id="PTHR34227:SF1">
    <property type="entry name" value="DIMETHYL SULFOXIDE REDUCTASE CHAPERONE-RELATED"/>
    <property type="match status" value="1"/>
</dbReference>
<dbReference type="PANTHER" id="PTHR34227">
    <property type="entry name" value="CHAPERONE PROTEIN YCDY"/>
    <property type="match status" value="1"/>
</dbReference>
<dbReference type="Gene3D" id="1.10.3480.10">
    <property type="entry name" value="TorD-like"/>
    <property type="match status" value="1"/>
</dbReference>
<protein>
    <submittedName>
        <fullName evidence="2">Molecular chaperone</fullName>
    </submittedName>
</protein>
<evidence type="ECO:0000256" key="1">
    <source>
        <dbReference type="ARBA" id="ARBA00023186"/>
    </source>
</evidence>
<dbReference type="RefSeq" id="WP_386022629.1">
    <property type="nucleotide sequence ID" value="NZ_JBHUHX010000004.1"/>
</dbReference>
<organism evidence="2 3">
    <name type="scientific">Thiorhodococcus fuscus</name>
    <dbReference type="NCBI Taxonomy" id="527200"/>
    <lineage>
        <taxon>Bacteria</taxon>
        <taxon>Pseudomonadati</taxon>
        <taxon>Pseudomonadota</taxon>
        <taxon>Gammaproteobacteria</taxon>
        <taxon>Chromatiales</taxon>
        <taxon>Chromatiaceae</taxon>
        <taxon>Thiorhodococcus</taxon>
    </lineage>
</organism>
<dbReference type="SUPFAM" id="SSF89155">
    <property type="entry name" value="TorD-like"/>
    <property type="match status" value="1"/>
</dbReference>
<sequence length="195" mass="21229">MVSQNPTSAGTAQGPAHLRRLSVLLAMPEEGALDALREMSDQAPWLAEAVAELEGVALDRWQAEHTRLFVSGYPKTPCPPFESAYRQGQMGGRMASDLVALYRRVGLEPQGVPADYLGTLLECAAYLADLARSAVTDSDPCPAVALERELWSDHLGRWLPRFATDLEHAAQLKLYRVLAVRLGALMEEGAIDDDG</sequence>
<gene>
    <name evidence="2" type="ORF">ACFSJC_02340</name>
</gene>
<dbReference type="InterPro" id="IPR050289">
    <property type="entry name" value="TorD/DmsD_chaperones"/>
</dbReference>
<reference evidence="3" key="1">
    <citation type="journal article" date="2019" name="Int. J. Syst. Evol. Microbiol.">
        <title>The Global Catalogue of Microorganisms (GCM) 10K type strain sequencing project: providing services to taxonomists for standard genome sequencing and annotation.</title>
        <authorList>
            <consortium name="The Broad Institute Genomics Platform"/>
            <consortium name="The Broad Institute Genome Sequencing Center for Infectious Disease"/>
            <person name="Wu L."/>
            <person name="Ma J."/>
        </authorList>
    </citation>
    <scope>NUCLEOTIDE SEQUENCE [LARGE SCALE GENOMIC DNA]</scope>
    <source>
        <strain evidence="3">KACC 12597</strain>
    </source>
</reference>
<dbReference type="Pfam" id="PF02613">
    <property type="entry name" value="Nitrate_red_del"/>
    <property type="match status" value="1"/>
</dbReference>
<dbReference type="InterPro" id="IPR036411">
    <property type="entry name" value="TorD-like_sf"/>
</dbReference>